<dbReference type="SMART" id="SM00710">
    <property type="entry name" value="PbH1"/>
    <property type="match status" value="29"/>
</dbReference>
<evidence type="ECO:0000256" key="1">
    <source>
        <dbReference type="ARBA" id="ARBA00004196"/>
    </source>
</evidence>
<comment type="subcellular location">
    <subcellularLocation>
        <location evidence="1">Cell envelope</location>
    </subcellularLocation>
    <subcellularLocation>
        <location evidence="2">Cell outer membrane</location>
    </subcellularLocation>
    <subcellularLocation>
        <location evidence="3">Secreted</location>
    </subcellularLocation>
</comment>
<dbReference type="InterPro" id="IPR011050">
    <property type="entry name" value="Pectin_lyase_fold/virulence"/>
</dbReference>
<dbReference type="EMBL" id="CP093379">
    <property type="protein sequence ID" value="UNM96825.1"/>
    <property type="molecule type" value="Genomic_DNA"/>
</dbReference>
<evidence type="ECO:0000256" key="7">
    <source>
        <dbReference type="ARBA" id="ARBA00023237"/>
    </source>
</evidence>
<evidence type="ECO:0000256" key="2">
    <source>
        <dbReference type="ARBA" id="ARBA00004442"/>
    </source>
</evidence>
<evidence type="ECO:0000313" key="10">
    <source>
        <dbReference type="Proteomes" id="UP000829542"/>
    </source>
</evidence>
<evidence type="ECO:0000256" key="4">
    <source>
        <dbReference type="ARBA" id="ARBA00022525"/>
    </source>
</evidence>
<keyword evidence="7" id="KW-0998">Cell outer membrane</keyword>
<dbReference type="PROSITE" id="PS51208">
    <property type="entry name" value="AUTOTRANSPORTER"/>
    <property type="match status" value="1"/>
</dbReference>
<evidence type="ECO:0000313" key="9">
    <source>
        <dbReference type="EMBL" id="UNM96825.1"/>
    </source>
</evidence>
<keyword evidence="5" id="KW-0732">Signal</keyword>
<keyword evidence="10" id="KW-1185">Reference proteome</keyword>
<dbReference type="InterPro" id="IPR012332">
    <property type="entry name" value="Autotransporter_pectin_lyase_C"/>
</dbReference>
<dbReference type="InterPro" id="IPR039448">
    <property type="entry name" value="Beta_helix"/>
</dbReference>
<sequence length="7798" mass="827363">MIDGATFSSNSSSSGGAIYTGTGGNATIKNSLFESNSAEYGGAIYTGGGYLTIIDSTFIGNSVSGPGYRGNGAAVHVGEYSDGANLIVSEGNSSLFSGNQVFKGEERPNNSFYLAKSKLDIDVAQRGSLVMHDPIWGENATITKQGEGEWKLGGVSTFTGDNTAFTVNEGVLSLYRGNEVRDENGEFVVAAGIDIAGANPVFTLGSDNKHVTLVANGGNSINVKDGAINFNTGSSSKDESLNFVFNPTVVDNWTETAEEASVEKAVLVLSGAVNFIGDKKINVSVDLLDLDKGFYTLIYADTATNFGDDKFAYIGADYLYEGKALSSFARSVTSPFSYKDGNALIFEMGEVKADYHGIATWTGKDTTPEYVNTWKNLFGDNWETVDSNGGTSTIFSNEDYVNFALTDASTHQVKTEVDIQTSGIFVSGAATYLFEGEGFNASINDTTFNPTESSGKLILGHIASSNGKDLTISEKEFTGVVDMTGIIGNNSFEGGVDIYSGTLKISDEKQLGTTLDNINFLSENQDNQSTIVVSSGGHVVTSGDLKIDALKFATILTEEKASLSIGAIDNKGTLHLQGTGAYLLTTTGVIKNVANLVLDYVHLTNRIEMPYYVASNKSLRLTNSLVTGVRSRSTLSGNVYFDNMKVSESLQDSSDYTFSITNGNLDIRNSNFVDNPSSMVAAFGSKLSISNSFFKDNAKAVLSNLSSGYDSYLSINNSQFLSNIGEDGGAVSLEHDGEILNSLFVGNKVSQWGTNNGGAIYYYTSPASEEKESILTITNSEFRDNRAITPRNYVDDYGRGGAIYAGAKEHLNIFDSEFDSNTASYGGGAIEAVKVTVTNSNFLNNSVEKYRYGGAILANTLNLVVTEGKSSTFSGNTTLDSDGTTRINNAISAAVVNIDVEQGGLLDIHDAITSSGHDGDVLNVTKSGTGEWKLGGNSGDLYNAIDEASFVVNDGKLSLYGKEQIRDERGEYVTAGSITLLGNNATFSLGSTDKHVTLAANGHNSISVENGVINFNTGNGTSVDQSLNFEFNPTQDNWTATAEDSSIDKAALALYGAINFIGDKKINVNVDLSDLEEGYYTLIYSDSATNFSDDKFAYIDTDYLYEGKALSSFGRAITSPFSYKDGNALIFQMGDIKADYHAIATWTGKDTTPEYVNVWKNLLGENWETVDSNSGTSTIFSNEDYVNFALTDANTQQVKLDGDIQTSGVFVSGAASYLFEGEGFHASIYETTFNPSESSGKLVLGQKISSDQKDLKITDEQFTGMVDLTGTNINSFAGGIDIYGGILRVASNNQLGVAYDKLNFLSENQDNKSTLVVASGGEIEGYDELTIKNGKFAKILTEENAILKLGFVNNDGSLELLGQENGNILLQGGLYNEGSVVFDHVLLTGRIDSGKKFEEQSYRITNSVITGGRGENPRYLDGSAYLENTLVKDNKNEGDIISVSNGDLKIIGGEFVDNDYEWTDAGLGLSNVTADIDGTKFINNGTTLHSIGGAISAWGKGYLSINDAEFINNNARGGAAIYLEHDGDIVNTIFEGNKAGDREGHGGAIYFDGRSGDTKLVIRGGHFKNNEAITDVNYSGYGVGGAINVVSGVLDISNVDFEGNRSTWGGGAIDARNVTITDSNFINNSVEKYYLGGAINADLVNLQVSEGEISRFSGNTVFDIDTQAVVSNAISASVVNINIDKDGLLDMHDPIHSNQSFRESLKVVKDGAGEWKLGGATGNFIFSNENASFVVNDGKLTLYGKEELRDERGEYVTAGSITLLGDNATFSLGSTGKHVTLAANGHNSISAENGVINFNAGKTADESLTFEFKPTEDNWTADVESATMDNAALKLYGAVNFGDNANNRIGVSVDLKDLDKGFYTLIYSDTATNFSDNKFAYIDTDYLYEGKALSSFGRAVTSPFSYKDGNALIFQMGDIKADYHAIATWTGKDTTPEYVNVWKNLLGENWETVDSNGGTSTIFSNEDYVNFALTDANTQQVKLEGDIQTSGIFVSGAATYLFEGEGFNASINDTTFNPSESSGKLVLGQKITSNGQDLSFTPDTEFTGIVDMTNITSANRFEGGVDVHGGTLKISHEDQLGTTLDKLSLMGTAQNQAILSVGDGDVTFSDSSLEIAKDHFAEIRTENNAKLTFAPNDTGPFAILNKGTLVIAGDGDDGRITFTSENLSSHINTWAIYDTHKLSLSSAHMIGAGVGSSHGLLLQEGSEDTYIKDSIFEGYRIAVGAAVNSNSVKIEDSIFRDNYHYGFEFFSGKNGATLSVKDSLFVDNGGSSSSAGRAIHGNSKLLTVENTRFINNKSGALSAGQETHIHNSLFSGNKADYGAAIRFYDNKQHFLTITGSTFDGNMASISGGAIYSIDNNLVITDTNFTKNTSSNQGGAIYFAGDETVKLALNVQDETMVFSGNTNAEGSNSIYIDHGVLDINVNKGLSLDMHDPIKGIRAEIVKKGEGEWKLGGDINFTGDNTYLAVDDGKLTLYGKEQARDVNYQDIVSGSITLTGDSSVFSIGSGDTHVTLAANGHNRIDVEKGFINFNTGSSTFADQSLNFEFSPTQDNWTATAEDSSIDKAALALYGAINFIGDKKINVNVDLSDLEEGYYTLVYSDTATNFSDDKFAYVSADYLYEGESLADLGRAVNSPFSYKDGNALIFKFGGLIAEAQGIATWTGEDTTSGNVNVWNNLSAKNWDTIDSNGKKSQIFSDKDYVNFALAGSDEHQVKITEDVQTSGVYISGAATYLFDGDSFHASVNDTTFNPTKSAGKLVLGQKIASNGKKDLSLAPDTEFTGIVDMTSLTGANSFEGGVDIHGGTLKISDAKQLGTTLDKLSLMGTAQNQATLLASDRVVFDGNEKLTVKAGDYAILDASNGGSLLFTNHTNGVIDNSGNLVIKGSEFSNNIGRVIGSSTSLTIEDALFVNNDTNGGSAPSQSMIGVSKGNITIRNSTFKDSTQRAFSLDIGAGEVIVENSVFENLRVETNNAGAIDIYDAKSALISDSTFINNSTTHNGGALAFVVYSTDSADAKVFKNNTFIQNRASGEGGAIYGYRHYTVAADEGETTLFSGNLRADNGTSGIANSLSSSGRNVQLIADGTIDMRDPMYRLSTVTKSGKGIWKLGGNNELLTNVKVEEGELYLYRAGEVDNSNIYENVDVAAGQIHVSTNFTLGSDGNETTLTVGGGNTISAGNNIVLNAGGDNGQTTIAFNLSQDNHTADYAAIDTESSAALNISANNITLEGQGVNNQDITLDILNQRSDLNAGFYTLLHSQNGLGADLFATSIADINQQNDDRFNTLYLAQTDKAVILEKDVLYNAVANWTGAETLWNEKGAFDATDSKGRDWKQFAEGDYVNFASQTDQSIDLNNVTAIKTAGIYFTGAANYALSGEGLNAEIFNTDFVGHTSTGKLVLGESVANNAGNIDIAKDQFSGVVDLTQTTSNHFAGGVDIYGGTLKISHKDQLGTSLNKLNLAGTEDNRAHLTIADTGNVHFNNETLQIDNNVFAVIDTEGTGELIFTNSNGTSAITNAGKLMVTGTENHQILFDGTKNSTHAIQNNGGTLTLNHTLFKGNPAISMAFGISVNGGKASVSNSSFSEHNHYGVAVYDGADVTLTNVSFDNAYRRALDIVSGTVSVIDSAFTDNGVRRVNNHGGAIYSYDQVDISGQTHFLNNVATQSGGAIANTGVMTIDGAVFESNNASDGGAAVNFIRVSGDTAKLSINNAIFVANKATNYGGAILNRNDLTVSNSTFEENSANYGGAISSDEYLTLIDSNFSGNTATTSGGAILFKGKVFNLKVTEDSTSTFKDNFANGISNSIHLTEDSQLNIDIAERGLLDMRDAMSGDRGSIVKDGLGTWNLAGVSIFAGDNTTFTVNNGTLSLYGKDALINSNGDVVTAGSIHLTGADSRFEFGSDDNVSRLVVNGDNEIIVNGEMVLNAGGDNGETTFAFNLSQDNHALDIAAIDTENSAALKIDAKDILLTNQGAAAKDIAVEIENERKDLDSGFYTLLHSQNGLTSGLFASSILEMNQKNDDRFDTLYLQETTHALVLEKGVLYRGVATWTGDKDLWIEKGSFNVTDSKGRTWDQVADNDYVIFNLNNGQNSTQNVNLDSATAMNTAGIYVGGDQEYQFIGEGLNANSVDMSGFAGNGMSQGKLVLGQTFDHSLVVQDAPFTGIVDLTQTVKNTFEGGIDVYGGTLKIASETQLGTTLDKLKLMGKSEDQAATLAFANGQGQVLEFNDQTLSIANNHFVALDMADGATVKFTGTQDALNIQGGTLTLNTVADSLLDIQSQMSGNNATLHKEGLGTFKLAGSNQFTGSSNVNIQEGTFKLANSSQLTLTGAGSAFTLGKEGQVATLDAQGENRVSVDGDITLHSGGTNGQTALKFKVDGTNALSEQDFELDQNHKAVLNLAGNLQITGDGKIDVNVDISALTNPQKSGLFSLLYTDSKGVLKADQFNLENSITIHGRNVKDIERLAAFNLLFTDSAMVLNKGEFYNAVATWIGTTNNEWNAFNNNWDTTDSSGQIWTTFMLDDFVNFAATSDQTILIKEEDIKTAGAHFSGDATYRFEGEGFATHIVDSSFGFESDGKLVLGSMLNTNAIAMPNADFTGVVDLTNTTQNSFEGIDILGGTLRIANRDQLGVTLDQLTLAGANSNNAATLAIAEGSALHFDDGALTIGQDHIAAINLEKQASVDLGVGSGIAVNGGALALNLDHNAKLILAESAVLNGGTFTLHTDQGAVATFDNGISGQGGTFNKSGSGTLNLAENSTFTGQADVALTDGVIDLAANSAINLNGAGSELLFGGAGNATLLNINGHNSLNVAGDLFLANGGDQGSTTLHFNLSQDNHAATNANMDYAALAALNISADGVYLVNQESSTDSIHLTWDASSVTDAGFYTLLHSTSSLGKGLFKDVIAATNSQNQDRFNTLFLAQTDKAVVLEKDVLYHGIANWLGQGSVWDGANSFAVVDSKGRSWSQFADQDYVIFALADESDNTIDLGTESINTASIFLTGDSSYLFTNGSLNSNIIDAGDSTFGVSSLGKLVLGQTIDTNMQVTDETFSGLVDLTNTDNNTFDGGVDIYGGTLKVASKAQLGTALDNVALMGSDQNVATIAIAEGSTLHFMDETLTVNTGSVAALDVEKDSDVTFEGTGLNQSGITVDGGKLALSLAQDATTTIKDDSQLVINNGSFAVSSAAGALFEITNKANGFTGNNTDFKKTGEGDFKLAGNHNFGGDSSFNINGGKFDFAKDASLSLVGQDSSFTFGGNNVNSLFLVGGNNALHVGNGLGNITFDGGGNNGKTTLSFNVTDSNYISHISGAAADNAALNLNGQFNAKNGKLNIDIASINSQHDSGLYTLLYTANKLDKNLFNSEFTYQGKLISEIGRLSDLSLEFINHGIVLNKGELSSGVATWNGGQDLLWNGTSENWNVTDSNGQTWTTFVNGDFVNFAATGKQAITIVNPVEAAAMYVAGDGIYKFSGDGITTESVTTTFYPQNPLGLSSGKLVLGGLIGTDLVVQGQAFSGVVDLTGTLKNDFQGGVDIYGGTLRIATKDQLGTSLDQLLLAGVANNAATLQVKEDSQLTFTNETLTIEKDHVAALDLEDGANVTINSNGNLGEGISINGGALALNTGIGAVFEIQNALNGLDASFNKTGSGTLKLHGDNHFEGQSDVAILEGTLNLAGQANIVLDGQGSRKAGQNTKLVLGGHNTLRTADLHLNNSAETTFTFTVTKDNYSLDMNGVGSSLAILNIDAQNIILSNSGVQSGIEVDLLNSLTDLKALDQGYYTLLSSTASLVDGLFDTNIKGHTNTNRFETLFLAQDDHNLVLEKDIVYHGIANWVGGDAWANGNGTNGASNWSVTDSKGRTWNEIAANDYVIFGLTNAPTQTIALDGQTAVESAGIFFKGDGTYLFSGQGLHTNKVLAKDSSFGVDSDGKFVLGGSIDASMNITDATFTGTVDLTQTVKNIFAGGVDINGGTLRIANSDQLGTSLNDLALNGTADNVATLQVAEKGALNLKDQGFTLDNGAYGALNLEKEAVVSLSGQGNAIELNGGHFTLNTAAGAVLDIQNQMSGQGDVSFTKQGEGTFKLAGDNQFTGKTDFNVLEGTFHLAENANISLSGQDSSFTFGSKGKDSTLLVGGNNILDVNGNLIFQGGGDQGSTTMSFNVTDANYIDKLTQAGVGNAALTVGKITVEDGPIKIDIANLTSAHDSGLYTLIYTTDLFKAGDFNLKDPLTYQGKNITDIARLKDLSLIMQEDSIVLNKGKLYTGIATWTHSSSLMGVWDTTTENWQVTDSSGQTWNTFMSSDFVNFGSTKDQKIRIANHISAGDVLFKGDATYLFTGQGFDTKVIVSTFEPAKVSSGKLILGQEIRFDGKDLSIHDMAFSGVIDLTGTQKNSFEGGIDIYGGTLRVASNAQLGADLDQITLQGTADNVATIAVAEDSSLAFEDQTLTIGQDHVVAINLEKDAKVTISESQNTGQKGLDLTGGALTLNTAAGALFNLQNGLTGDAATLDKVGSGTFKLGGNSTLTGTSDIAILEGTFDLAKDGQLVLEGADSSFTLGSEGHSTTLLANGGNTISVNGDVIINTGKAIDKENNPNKDPLTNTSLSFNVTDDNYIKALADASADNAVLHLGGALKIEGENQVNVNINSLNSDHTEGLYSLLYTASKLDANQFSLQHNLTYQGRDVASIDRLKHITLIVDEQAIVLDKGTIYTGITTWNENAEENKGEWDSITENWTSVDSNGQTWKTFINGDIVNFASEKSQTVQLKEAIETADIFVSGRANYTFRGEGITIKKIATTFDPTSTSQGKLVLGQIMNDDFTIGGQSEQITYSGRVDLTNTVKNSFEGGIDLYGGTVRVSTKEQLGTTLDQVNFLSESNSGVATLAVKSDSQMAFMDEVLTVANGKTGRLQLERNAKVTFGSEASSITPQVAGIVVNDGALTLNTATGAILEMQNQLTGSGDVTLSKIGSGTLSLTQDTTFTGSTRVNVQEGMVDLGKDADFKLLGKDSSFTLGSTGRHTQLHLGGNNTLDVEGDITLNTGGKNGSTMLSFDVTGDNRFEIDKGEMATADNAVLNINATGALKTSSDGAITIDVASLTPNRDGLYTLLYTDHLLDADKFNATLSYKGRSTANIDRLNPLSVEFNEHSIVLNQGVIFSGEATWTGLVAEKNGTLIWDVEKKNWDVTDSTGKKWETFFDGDKVTFGDNPGKDQAIKVSANGTKHLVETMSVNSQYDYRFEGDQIEIENGLTKEGSGSLIFNNSVLGNMLLNNGSLVLGGSKTAIDVTGDITANKGTLSGNAKIKGDVTLGDGATLSPGNGTQPSSNAFGTLTANSFNFKSGSTYQVDANEKGNSDKIVATSSHGGSGMVSIDKDVNMSVRAGAGLWHDGQSVVVIEADKGVEGSFDKLTTNLDFLNASLDYSEKDKVTLNLERNDTRFDSVGLTYNTRSVAGALDGLGNDHAVVRAFQGMSFAEAARSFDNISGEIYASTQKALFQSSRFIGQKMKGRLTLREGEAFRGTPERAAQDAFWMQALGYDGTIKGDGNAAKMERKGSGLLIGYDKVISTDHNFTLGFAGGYEDMKLKVKDTRSSEGKVKAMHFMIYAGTQLGDSGFDLKGGFNYSYLRFNANRSVNINSIAGQLKSKYRGHQYQAFVEVSRLFTFSEFDNMEMMPYIGMSHTEVKSNGFRESGGLAALEAKAQSNSQSNAVLGVRNNWFFGEDNAYSISTDLGWQYDFGHKFQDYDLSFVDTGRAFNVRSTTSSRSSALVGVGFTGQKDNLEFNVGYQGQFGSKLQEHSINANLIWKLKGKEREKIDTGLEVDPLGF</sequence>
<dbReference type="Proteomes" id="UP000829542">
    <property type="component" value="Chromosome"/>
</dbReference>
<dbReference type="InterPro" id="IPR003368">
    <property type="entry name" value="POMP_repeat"/>
</dbReference>
<dbReference type="Pfam" id="PF12951">
    <property type="entry name" value="PATR"/>
    <property type="match status" value="9"/>
</dbReference>
<organism evidence="9 10">
    <name type="scientific">Ignatzschineria rhizosphaerae</name>
    <dbReference type="NCBI Taxonomy" id="2923279"/>
    <lineage>
        <taxon>Bacteria</taxon>
        <taxon>Pseudomonadati</taxon>
        <taxon>Pseudomonadota</taxon>
        <taxon>Gammaproteobacteria</taxon>
        <taxon>Cardiobacteriales</taxon>
        <taxon>Ignatzschineriaceae</taxon>
        <taxon>Ignatzschineria</taxon>
    </lineage>
</organism>
<dbReference type="Pfam" id="PF02415">
    <property type="entry name" value="Chlam_PMP"/>
    <property type="match status" value="2"/>
</dbReference>
<dbReference type="PANTHER" id="PTHR11319:SF35">
    <property type="entry name" value="OUTER MEMBRANE PROTEIN PMPC-RELATED"/>
    <property type="match status" value="1"/>
</dbReference>
<keyword evidence="6" id="KW-0472">Membrane</keyword>
<reference evidence="9 10" key="1">
    <citation type="submission" date="2022-03" db="EMBL/GenBank/DDBJ databases">
        <title>Ignatzschineria rhizosphaerae HR5S32.</title>
        <authorList>
            <person name="Sun J.Q."/>
            <person name="Feng J.Y."/>
        </authorList>
    </citation>
    <scope>NUCLEOTIDE SEQUENCE [LARGE SCALE GENOMIC DNA]</scope>
    <source>
        <strain evidence="9 10">HR5S32</strain>
    </source>
</reference>
<protein>
    <submittedName>
        <fullName evidence="9">Autotransporter-associated beta strand repeat-containing protein</fullName>
    </submittedName>
</protein>
<dbReference type="InterPro" id="IPR005546">
    <property type="entry name" value="Autotransporte_beta"/>
</dbReference>
<dbReference type="NCBIfam" id="TIGR01376">
    <property type="entry name" value="POMP_repeat"/>
    <property type="match status" value="1"/>
</dbReference>
<dbReference type="SUPFAM" id="SSF51126">
    <property type="entry name" value="Pectin lyase-like"/>
    <property type="match status" value="6"/>
</dbReference>
<dbReference type="SMART" id="SM00869">
    <property type="entry name" value="Autotransporter"/>
    <property type="match status" value="1"/>
</dbReference>
<evidence type="ECO:0000256" key="6">
    <source>
        <dbReference type="ARBA" id="ARBA00023136"/>
    </source>
</evidence>
<evidence type="ECO:0000256" key="5">
    <source>
        <dbReference type="ARBA" id="ARBA00022729"/>
    </source>
</evidence>
<accession>A0ABY3X7U1</accession>
<dbReference type="Pfam" id="PF13229">
    <property type="entry name" value="Beta_helix"/>
    <property type="match status" value="2"/>
</dbReference>
<feature type="domain" description="Autotransporter" evidence="8">
    <location>
        <begin position="7496"/>
        <end position="7779"/>
    </location>
</feature>
<gene>
    <name evidence="9" type="ORF">MMG00_02920</name>
</gene>
<keyword evidence="4" id="KW-0964">Secreted</keyword>
<dbReference type="RefSeq" id="WP_242151164.1">
    <property type="nucleotide sequence ID" value="NZ_CP093379.1"/>
</dbReference>
<evidence type="ECO:0000259" key="8">
    <source>
        <dbReference type="PROSITE" id="PS51208"/>
    </source>
</evidence>
<name>A0ABY3X7U1_9GAMM</name>
<dbReference type="InterPro" id="IPR013425">
    <property type="entry name" value="Autotrns_rpt"/>
</dbReference>
<dbReference type="PANTHER" id="PTHR11319">
    <property type="entry name" value="G PROTEIN-COUPLED RECEPTOR-RELATED"/>
    <property type="match status" value="1"/>
</dbReference>
<dbReference type="InterPro" id="IPR006626">
    <property type="entry name" value="PbH1"/>
</dbReference>
<dbReference type="InterPro" id="IPR036709">
    <property type="entry name" value="Autotransporte_beta_dom_sf"/>
</dbReference>
<evidence type="ECO:0000256" key="3">
    <source>
        <dbReference type="ARBA" id="ARBA00004613"/>
    </source>
</evidence>
<proteinExistence type="predicted"/>
<dbReference type="SUPFAM" id="SSF103515">
    <property type="entry name" value="Autotransporter"/>
    <property type="match status" value="1"/>
</dbReference>
<dbReference type="Gene3D" id="2.160.20.20">
    <property type="match status" value="1"/>
</dbReference>